<keyword evidence="3" id="KW-1185">Reference proteome</keyword>
<dbReference type="RefSeq" id="WP_007018770.1">
    <property type="nucleotide sequence ID" value="NZ_CH724118.1"/>
</dbReference>
<dbReference type="STRING" id="207949.RED65_12444"/>
<evidence type="ECO:0008006" key="4">
    <source>
        <dbReference type="Google" id="ProtNLM"/>
    </source>
</evidence>
<organism evidence="2 3">
    <name type="scientific">Bermanella marisrubri</name>
    <dbReference type="NCBI Taxonomy" id="207949"/>
    <lineage>
        <taxon>Bacteria</taxon>
        <taxon>Pseudomonadati</taxon>
        <taxon>Pseudomonadota</taxon>
        <taxon>Gammaproteobacteria</taxon>
        <taxon>Oceanospirillales</taxon>
        <taxon>Oceanospirillaceae</taxon>
        <taxon>Bermanella</taxon>
    </lineage>
</organism>
<evidence type="ECO:0000313" key="3">
    <source>
        <dbReference type="Proteomes" id="UP000004263"/>
    </source>
</evidence>
<feature type="chain" id="PRO_5004194812" description="Copper chaperone PCu(A)C" evidence="1">
    <location>
        <begin position="27"/>
        <end position="158"/>
    </location>
</feature>
<dbReference type="HOGENOM" id="CLU_100939_1_1_6"/>
<dbReference type="PANTHER" id="PTHR36302:SF1">
    <property type="entry name" value="COPPER CHAPERONE PCU(A)C"/>
    <property type="match status" value="1"/>
</dbReference>
<keyword evidence="1" id="KW-0732">Signal</keyword>
<dbReference type="EMBL" id="AAQH01000004">
    <property type="protein sequence ID" value="EAT12880.1"/>
    <property type="molecule type" value="Genomic_DNA"/>
</dbReference>
<reference evidence="2 3" key="1">
    <citation type="submission" date="2006-03" db="EMBL/GenBank/DDBJ databases">
        <authorList>
            <person name="Pinhassi J."/>
            <person name="Pedros-Alio C."/>
            <person name="Ferriera S."/>
            <person name="Johnson J."/>
            <person name="Kravitz S."/>
            <person name="Halpern A."/>
            <person name="Remington K."/>
            <person name="Beeson K."/>
            <person name="Tran B."/>
            <person name="Rogers Y.-H."/>
            <person name="Friedman R."/>
            <person name="Venter J.C."/>
        </authorList>
    </citation>
    <scope>NUCLEOTIDE SEQUENCE [LARGE SCALE GENOMIC DNA]</scope>
    <source>
        <strain evidence="2 3">RED65</strain>
    </source>
</reference>
<dbReference type="OrthoDB" id="9796962at2"/>
<dbReference type="Proteomes" id="UP000004263">
    <property type="component" value="Unassembled WGS sequence"/>
</dbReference>
<evidence type="ECO:0000256" key="1">
    <source>
        <dbReference type="SAM" id="SignalP"/>
    </source>
</evidence>
<proteinExistence type="predicted"/>
<dbReference type="SUPFAM" id="SSF110087">
    <property type="entry name" value="DR1885-like metal-binding protein"/>
    <property type="match status" value="1"/>
</dbReference>
<dbReference type="InterPro" id="IPR036182">
    <property type="entry name" value="PCuAC_sf"/>
</dbReference>
<dbReference type="InterPro" id="IPR007410">
    <property type="entry name" value="LpqE-like"/>
</dbReference>
<name>Q1N3J4_9GAMM</name>
<dbReference type="Pfam" id="PF04314">
    <property type="entry name" value="PCuAC"/>
    <property type="match status" value="1"/>
</dbReference>
<sequence length="158" mass="17500">MNQRYSRIATFCLVFFSLLGTNQAVADLTAKDGWVRALPPTQPNTAAFLTLSNSGEKSIVLVDVRSEAAKKVEYHSHKKQASGMMAMRQEKSITIAPGAEFVFKPGSYHIMLMGLTKPLKSGNEVNITLVSQSGTEYPITLPVKSPMDEQNHQHHHHH</sequence>
<gene>
    <name evidence="2" type="ORF">RED65_12444</name>
</gene>
<accession>Q1N3J4</accession>
<dbReference type="AlphaFoldDB" id="Q1N3J4"/>
<comment type="caution">
    <text evidence="2">The sequence shown here is derived from an EMBL/GenBank/DDBJ whole genome shotgun (WGS) entry which is preliminary data.</text>
</comment>
<dbReference type="Gene3D" id="2.60.40.1890">
    <property type="entry name" value="PCu(A)C copper chaperone"/>
    <property type="match status" value="1"/>
</dbReference>
<evidence type="ECO:0000313" key="2">
    <source>
        <dbReference type="EMBL" id="EAT12880.1"/>
    </source>
</evidence>
<dbReference type="PANTHER" id="PTHR36302">
    <property type="entry name" value="BLR7088 PROTEIN"/>
    <property type="match status" value="1"/>
</dbReference>
<feature type="signal peptide" evidence="1">
    <location>
        <begin position="1"/>
        <end position="26"/>
    </location>
</feature>
<dbReference type="InterPro" id="IPR058248">
    <property type="entry name" value="Lxx211020-like"/>
</dbReference>
<protein>
    <recommendedName>
        <fullName evidence="4">Copper chaperone PCu(A)C</fullName>
    </recommendedName>
</protein>